<dbReference type="InterPro" id="IPR057601">
    <property type="entry name" value="Oar-like_b-barrel"/>
</dbReference>
<evidence type="ECO:0000256" key="3">
    <source>
        <dbReference type="ARBA" id="ARBA00022452"/>
    </source>
</evidence>
<evidence type="ECO:0000256" key="6">
    <source>
        <dbReference type="ARBA" id="ARBA00023136"/>
    </source>
</evidence>
<evidence type="ECO:0000256" key="8">
    <source>
        <dbReference type="PROSITE-ProRule" id="PRU01360"/>
    </source>
</evidence>
<accession>A0ABS0TGV7</accession>
<dbReference type="InterPro" id="IPR039426">
    <property type="entry name" value="TonB-dep_rcpt-like"/>
</dbReference>
<proteinExistence type="inferred from homology"/>
<keyword evidence="3 8" id="KW-1134">Transmembrane beta strand</keyword>
<dbReference type="SUPFAM" id="SSF56935">
    <property type="entry name" value="Porins"/>
    <property type="match status" value="1"/>
</dbReference>
<evidence type="ECO:0000313" key="12">
    <source>
        <dbReference type="Proteomes" id="UP000635665"/>
    </source>
</evidence>
<evidence type="ECO:0000256" key="5">
    <source>
        <dbReference type="ARBA" id="ARBA00022729"/>
    </source>
</evidence>
<evidence type="ECO:0000256" key="1">
    <source>
        <dbReference type="ARBA" id="ARBA00004571"/>
    </source>
</evidence>
<dbReference type="Gene3D" id="2.60.40.1120">
    <property type="entry name" value="Carboxypeptidase-like, regulatory domain"/>
    <property type="match status" value="1"/>
</dbReference>
<dbReference type="Pfam" id="PF13715">
    <property type="entry name" value="CarbopepD_reg_2"/>
    <property type="match status" value="1"/>
</dbReference>
<dbReference type="Pfam" id="PF07715">
    <property type="entry name" value="Plug"/>
    <property type="match status" value="1"/>
</dbReference>
<protein>
    <submittedName>
        <fullName evidence="11">Carboxypeptidase-like regulatory domain-containing protein</fullName>
    </submittedName>
</protein>
<keyword evidence="6 8" id="KW-0472">Membrane</keyword>
<comment type="caution">
    <text evidence="11">The sequence shown here is derived from an EMBL/GenBank/DDBJ whole genome shotgun (WGS) entry which is preliminary data.</text>
</comment>
<dbReference type="Gene3D" id="2.40.170.20">
    <property type="entry name" value="TonB-dependent receptor, beta-barrel domain"/>
    <property type="match status" value="1"/>
</dbReference>
<dbReference type="SUPFAM" id="SSF49464">
    <property type="entry name" value="Carboxypeptidase regulatory domain-like"/>
    <property type="match status" value="1"/>
</dbReference>
<dbReference type="InterPro" id="IPR012910">
    <property type="entry name" value="Plug_dom"/>
</dbReference>
<dbReference type="Pfam" id="PF25183">
    <property type="entry name" value="OMP_b-brl_4"/>
    <property type="match status" value="1"/>
</dbReference>
<feature type="domain" description="TonB-dependent transporter Oar-like beta-barrel" evidence="10">
    <location>
        <begin position="566"/>
        <end position="676"/>
    </location>
</feature>
<reference evidence="11 12" key="1">
    <citation type="submission" date="2020-12" db="EMBL/GenBank/DDBJ databases">
        <title>Salegentibacter orientalis sp. nov., isolated from costal sediment.</title>
        <authorList>
            <person name="Lian F.-B."/>
        </authorList>
    </citation>
    <scope>NUCLEOTIDE SEQUENCE [LARGE SCALE GENOMIC DNA]</scope>
    <source>
        <strain evidence="11 12">F60176</strain>
    </source>
</reference>
<feature type="domain" description="TonB-dependent receptor plug" evidence="9">
    <location>
        <begin position="284"/>
        <end position="362"/>
    </location>
</feature>
<evidence type="ECO:0000256" key="2">
    <source>
        <dbReference type="ARBA" id="ARBA00022448"/>
    </source>
</evidence>
<evidence type="ECO:0000256" key="7">
    <source>
        <dbReference type="ARBA" id="ARBA00023237"/>
    </source>
</evidence>
<dbReference type="InterPro" id="IPR037066">
    <property type="entry name" value="Plug_dom_sf"/>
</dbReference>
<comment type="subcellular location">
    <subcellularLocation>
        <location evidence="1 8">Cell outer membrane</location>
        <topology evidence="1 8">Multi-pass membrane protein</topology>
    </subcellularLocation>
</comment>
<gene>
    <name evidence="11" type="ORF">I6U50_09650</name>
</gene>
<comment type="similarity">
    <text evidence="8">Belongs to the TonB-dependent receptor family.</text>
</comment>
<keyword evidence="2 8" id="KW-0813">Transport</keyword>
<evidence type="ECO:0000313" key="11">
    <source>
        <dbReference type="EMBL" id="MBI6120285.1"/>
    </source>
</evidence>
<dbReference type="PROSITE" id="PS52016">
    <property type="entry name" value="TONB_DEPENDENT_REC_3"/>
    <property type="match status" value="1"/>
</dbReference>
<keyword evidence="12" id="KW-1185">Reference proteome</keyword>
<evidence type="ECO:0000259" key="10">
    <source>
        <dbReference type="Pfam" id="PF25183"/>
    </source>
</evidence>
<keyword evidence="7 8" id="KW-0998">Cell outer membrane</keyword>
<keyword evidence="5" id="KW-0732">Signal</keyword>
<dbReference type="EMBL" id="JAEHNY010000007">
    <property type="protein sequence ID" value="MBI6120285.1"/>
    <property type="molecule type" value="Genomic_DNA"/>
</dbReference>
<dbReference type="PANTHER" id="PTHR30069:SF29">
    <property type="entry name" value="HEMOGLOBIN AND HEMOGLOBIN-HAPTOGLOBIN-BINDING PROTEIN 1-RELATED"/>
    <property type="match status" value="1"/>
</dbReference>
<dbReference type="RefSeq" id="WP_198638688.1">
    <property type="nucleotide sequence ID" value="NZ_JAEHNY010000007.1"/>
</dbReference>
<dbReference type="InterPro" id="IPR036942">
    <property type="entry name" value="Beta-barrel_TonB_sf"/>
</dbReference>
<dbReference type="Gene3D" id="2.170.130.10">
    <property type="entry name" value="TonB-dependent receptor, plug domain"/>
    <property type="match status" value="1"/>
</dbReference>
<organism evidence="11 12">
    <name type="scientific">Salegentibacter maritimus</name>
    <dbReference type="NCBI Taxonomy" id="2794347"/>
    <lineage>
        <taxon>Bacteria</taxon>
        <taxon>Pseudomonadati</taxon>
        <taxon>Bacteroidota</taxon>
        <taxon>Flavobacteriia</taxon>
        <taxon>Flavobacteriales</taxon>
        <taxon>Flavobacteriaceae</taxon>
        <taxon>Salegentibacter</taxon>
    </lineage>
</organism>
<dbReference type="Proteomes" id="UP000635665">
    <property type="component" value="Unassembled WGS sequence"/>
</dbReference>
<sequence length="928" mass="104683">MKQQLLFLSFMIMPFVSFSQEETFSINAEGITLKEVLLEIESQSNYTFFFVDSWLDADPISVNFQNKPLNTILTEVFKDTYLNYYVYKNQIILTPNNLVYDALPEGFFGSENDTMGNSLTSGDKAGKRNMENISPIFYKGIQNRNLNKPIKTLSIGKETTAKSNKKYSLSGVVTDKVSGKPISNLAILVKSKNIGAITDSLGYYEIKLPQGANLLETQSLGSENLRTRVVMYNNGKLDISLNETYEELGEVFLETTNNNNVSDAIVGSETINVEQIKNIPLVLGERDILKVATTLPGITKAGEGAAGYNVRGGRADQNLILLDDAVLYNPSHFFGIFSAINPFTSGDVNIYKGSIPAKYGGRLSSVFDIHTKNANTQKFSGEAAIGPVTSNLSLEVPVVNNKSGLIIGGRATYSNWILKNLDEESLNNSEASFYDIIGKYHHSFDDKNKIQATGYFSKDKFSLTSDSLFSYQNRLMSINYEHKFTEAHKANIIFSNSDYKFDINYENDIRDNFQSGYNINESELKMILDYELSENHNFIYGLSSKLYVVDPGEIKPIGGESEITKLKIPRERGLESSVFISDEFKISEKLLLNAGVRYSIYAALGERSQRIYETGLPKSTATVLDTLNYKNNEVIETYGGAEARLSARYFLKPNLSVKASYNNTYQYIHTLTNNTTISPTDIYKLSDLNIAPQKANQYSLGLYKNIDNNLYELSAEAYYKRSKNLLDFKTGAKLFLNENVETEALQGVGKSYGIEFLVKKTRGKLNGWLGYTYSRSLIKLDSEFNEQIVNAGRYFPSNFDKPHDVSLVANYKITKRFSFSANFAYQTGRPVTYPIGQYDFNGAEYVFYSDRNKYRIPDYYRLDLSFNIEGNHKIDKLAHSFWNISIYNVLGRNNPYSVFFVTKDGKVEALQSSIFSVPIPTITYNFKF</sequence>
<dbReference type="PANTHER" id="PTHR30069">
    <property type="entry name" value="TONB-DEPENDENT OUTER MEMBRANE RECEPTOR"/>
    <property type="match status" value="1"/>
</dbReference>
<evidence type="ECO:0000256" key="4">
    <source>
        <dbReference type="ARBA" id="ARBA00022692"/>
    </source>
</evidence>
<dbReference type="InterPro" id="IPR008969">
    <property type="entry name" value="CarboxyPept-like_regulatory"/>
</dbReference>
<name>A0ABS0TGV7_9FLAO</name>
<keyword evidence="4 8" id="KW-0812">Transmembrane</keyword>
<evidence type="ECO:0000259" key="9">
    <source>
        <dbReference type="Pfam" id="PF07715"/>
    </source>
</evidence>